<dbReference type="GO" id="GO:0000145">
    <property type="term" value="C:exocyst"/>
    <property type="evidence" value="ECO:0007669"/>
    <property type="project" value="TreeGrafter"/>
</dbReference>
<evidence type="ECO:0000313" key="4">
    <source>
        <dbReference type="Proteomes" id="UP000186922"/>
    </source>
</evidence>
<reference evidence="3 4" key="1">
    <citation type="journal article" date="2016" name="Nat. Commun.">
        <title>Extremotolerant tardigrade genome and improved radiotolerance of human cultured cells by tardigrade-unique protein.</title>
        <authorList>
            <person name="Hashimoto T."/>
            <person name="Horikawa D.D."/>
            <person name="Saito Y."/>
            <person name="Kuwahara H."/>
            <person name="Kozuka-Hata H."/>
            <person name="Shin-I T."/>
            <person name="Minakuchi Y."/>
            <person name="Ohishi K."/>
            <person name="Motoyama A."/>
            <person name="Aizu T."/>
            <person name="Enomoto A."/>
            <person name="Kondo K."/>
            <person name="Tanaka S."/>
            <person name="Hara Y."/>
            <person name="Koshikawa S."/>
            <person name="Sagara H."/>
            <person name="Miura T."/>
            <person name="Yokobori S."/>
            <person name="Miyagawa K."/>
            <person name="Suzuki Y."/>
            <person name="Kubo T."/>
            <person name="Oyama M."/>
            <person name="Kohara Y."/>
            <person name="Fujiyama A."/>
            <person name="Arakawa K."/>
            <person name="Katayama T."/>
            <person name="Toyoda A."/>
            <person name="Kunieda T."/>
        </authorList>
    </citation>
    <scope>NUCLEOTIDE SEQUENCE [LARGE SCALE GENOMIC DNA]</scope>
    <source>
        <strain evidence="3 4">YOKOZUNA-1</strain>
    </source>
</reference>
<evidence type="ECO:0000256" key="1">
    <source>
        <dbReference type="SAM" id="Coils"/>
    </source>
</evidence>
<dbReference type="PANTHER" id="PTHR12100">
    <property type="entry name" value="SEC10"/>
    <property type="match status" value="1"/>
</dbReference>
<dbReference type="Pfam" id="PF07393">
    <property type="entry name" value="Sec10_HB"/>
    <property type="match status" value="1"/>
</dbReference>
<proteinExistence type="predicted"/>
<dbReference type="GO" id="GO:0006893">
    <property type="term" value="P:Golgi to plasma membrane transport"/>
    <property type="evidence" value="ECO:0007669"/>
    <property type="project" value="TreeGrafter"/>
</dbReference>
<sequence>MEKLQEELKNLSHKMNSVCDKISSITEPQDRLLQAHKLLLIFMELDADQLGELSYPEILQQRSTLEDYLNVASSVLGLMKIAKAISVQKDDVYAMARQRIAALYDEIMGDLVVLFERGHDQMNLNLMQQIASSLQHYPVGFTQAIATFVEKALKSVGNTSGDAFRHIIQVCDATYKLVYEVFPAPDAVMEKFITQVVCRVLEPLVHSSLDTPRTIQGTETYLHHLFELHRRLRALEVPLSKFKGLRMPQIMKVLLGQHLDNYVLTECSFIKARCTSILQQYYDVMSVEYGLSKLATVQVLPEVKELSLFSSNKSIPSLIGDYLAAHPSNLPNYETKLINESMALSILGELRQAAQRALSLVPVDDVGPCLYELGQTVVTNLIFIHLDYGLDIGIRALAPADPKNEPSLAFLKLSKLAVAVCDAVILQVHDCLKKIERFKNEAKALEDLLRSGKERIERKISLGLEGSLNSAMTWVRYLLSQQKKIEFSGAASGYTVTQTAQAVCTFFASLIRTIEETMTGKNQQVVLQEVGLRFHRELLDHLDDFRYTSEESMVLICDLKEYRECAALLKLPNVTKMFEDLLMLSSLLVSDGSNLLQLCQEVLRDVDTLESITYALKLREDFKIIANFVPDYV</sequence>
<feature type="coiled-coil region" evidence="1">
    <location>
        <begin position="428"/>
        <end position="455"/>
    </location>
</feature>
<dbReference type="OrthoDB" id="125856at2759"/>
<feature type="domain" description="Exocyst complex component Sec10-like alpha-helical bundle" evidence="2">
    <location>
        <begin position="72"/>
        <end position="626"/>
    </location>
</feature>
<dbReference type="Proteomes" id="UP000186922">
    <property type="component" value="Unassembled WGS sequence"/>
</dbReference>
<gene>
    <name evidence="3" type="primary">RvY_01695-1</name>
    <name evidence="3" type="synonym">RvY_01695.1</name>
    <name evidence="3" type="ORF">RvY_01695</name>
</gene>
<dbReference type="PANTHER" id="PTHR12100:SF0">
    <property type="entry name" value="EXOCYST COMPLEX COMPONENT 5"/>
    <property type="match status" value="1"/>
</dbReference>
<comment type="caution">
    <text evidence="3">The sequence shown here is derived from an EMBL/GenBank/DDBJ whole genome shotgun (WGS) entry which is preliminary data.</text>
</comment>
<name>A0A1D1UHA1_RAMVA</name>
<protein>
    <recommendedName>
        <fullName evidence="2">Exocyst complex component Sec10-like alpha-helical bundle domain-containing protein</fullName>
    </recommendedName>
</protein>
<keyword evidence="4" id="KW-1185">Reference proteome</keyword>
<dbReference type="EMBL" id="BDGG01000001">
    <property type="protein sequence ID" value="GAU89104.1"/>
    <property type="molecule type" value="Genomic_DNA"/>
</dbReference>
<evidence type="ECO:0000313" key="3">
    <source>
        <dbReference type="EMBL" id="GAU89104.1"/>
    </source>
</evidence>
<dbReference type="AlphaFoldDB" id="A0A1D1UHA1"/>
<evidence type="ECO:0000259" key="2">
    <source>
        <dbReference type="Pfam" id="PF07393"/>
    </source>
</evidence>
<keyword evidence="1" id="KW-0175">Coiled coil</keyword>
<dbReference type="GO" id="GO:0006887">
    <property type="term" value="P:exocytosis"/>
    <property type="evidence" value="ECO:0007669"/>
    <property type="project" value="TreeGrafter"/>
</dbReference>
<organism evidence="3 4">
    <name type="scientific">Ramazzottius varieornatus</name>
    <name type="common">Water bear</name>
    <name type="synonym">Tardigrade</name>
    <dbReference type="NCBI Taxonomy" id="947166"/>
    <lineage>
        <taxon>Eukaryota</taxon>
        <taxon>Metazoa</taxon>
        <taxon>Ecdysozoa</taxon>
        <taxon>Tardigrada</taxon>
        <taxon>Eutardigrada</taxon>
        <taxon>Parachela</taxon>
        <taxon>Hypsibioidea</taxon>
        <taxon>Ramazzottiidae</taxon>
        <taxon>Ramazzottius</taxon>
    </lineage>
</organism>
<accession>A0A1D1UHA1</accession>
<dbReference type="STRING" id="947166.A0A1D1UHA1"/>
<dbReference type="InterPro" id="IPR048627">
    <property type="entry name" value="Sec10_HB"/>
</dbReference>
<dbReference type="InterPro" id="IPR009976">
    <property type="entry name" value="Sec10-like"/>
</dbReference>